<proteinExistence type="predicted"/>
<reference evidence="1" key="2">
    <citation type="submission" date="2020-05" db="UniProtKB">
        <authorList>
            <consortium name="EnsemblMetazoa"/>
        </authorList>
    </citation>
    <scope>IDENTIFICATION</scope>
    <source>
        <strain evidence="1">IAEA</strain>
    </source>
</reference>
<dbReference type="EMBL" id="JXJN01021463">
    <property type="status" value="NOT_ANNOTATED_CDS"/>
    <property type="molecule type" value="Genomic_DNA"/>
</dbReference>
<evidence type="ECO:0000313" key="2">
    <source>
        <dbReference type="Proteomes" id="UP000092460"/>
    </source>
</evidence>
<name>A0A1B0BVT8_9MUSC</name>
<accession>A0A1B0BVT8</accession>
<sequence>SSIPHHFKYLAFRSIAFIFPTIVQNKTVSSAFYCCKRIPLPLQKIDDLKRFILMPLIKMKIVISRTPPYLCRHQKDAKKYWLTIDKAWYDFSYNSSITLPKKKLLICTQISGSSLLWQGI</sequence>
<dbReference type="EnsemblMetazoa" id="GPPI042086-RA">
    <property type="protein sequence ID" value="GPPI042086-PA"/>
    <property type="gene ID" value="GPPI042086"/>
</dbReference>
<evidence type="ECO:0000313" key="1">
    <source>
        <dbReference type="EnsemblMetazoa" id="GPPI042086-PA"/>
    </source>
</evidence>
<dbReference type="Proteomes" id="UP000092460">
    <property type="component" value="Unassembled WGS sequence"/>
</dbReference>
<organism evidence="1 2">
    <name type="scientific">Glossina palpalis gambiensis</name>
    <dbReference type="NCBI Taxonomy" id="67801"/>
    <lineage>
        <taxon>Eukaryota</taxon>
        <taxon>Metazoa</taxon>
        <taxon>Ecdysozoa</taxon>
        <taxon>Arthropoda</taxon>
        <taxon>Hexapoda</taxon>
        <taxon>Insecta</taxon>
        <taxon>Pterygota</taxon>
        <taxon>Neoptera</taxon>
        <taxon>Endopterygota</taxon>
        <taxon>Diptera</taxon>
        <taxon>Brachycera</taxon>
        <taxon>Muscomorpha</taxon>
        <taxon>Hippoboscoidea</taxon>
        <taxon>Glossinidae</taxon>
        <taxon>Glossina</taxon>
    </lineage>
</organism>
<dbReference type="VEuPathDB" id="VectorBase:GPPI042086"/>
<protein>
    <submittedName>
        <fullName evidence="1">Uncharacterized protein</fullName>
    </submittedName>
</protein>
<dbReference type="EMBL" id="JXJN01021462">
    <property type="status" value="NOT_ANNOTATED_CDS"/>
    <property type="molecule type" value="Genomic_DNA"/>
</dbReference>
<dbReference type="AlphaFoldDB" id="A0A1B0BVT8"/>
<reference evidence="2" key="1">
    <citation type="submission" date="2015-01" db="EMBL/GenBank/DDBJ databases">
        <authorList>
            <person name="Aksoy S."/>
            <person name="Warren W."/>
            <person name="Wilson R.K."/>
        </authorList>
    </citation>
    <scope>NUCLEOTIDE SEQUENCE [LARGE SCALE GENOMIC DNA]</scope>
    <source>
        <strain evidence="2">IAEA</strain>
    </source>
</reference>
<keyword evidence="2" id="KW-1185">Reference proteome</keyword>